<organism evidence="3">
    <name type="scientific">Clostridioides difficile</name>
    <name type="common">Peptoclostridium difficile</name>
    <dbReference type="NCBI Taxonomy" id="1496"/>
    <lineage>
        <taxon>Bacteria</taxon>
        <taxon>Bacillati</taxon>
        <taxon>Bacillota</taxon>
        <taxon>Clostridia</taxon>
        <taxon>Peptostreptococcales</taxon>
        <taxon>Peptostreptococcaceae</taxon>
        <taxon>Clostridioides</taxon>
    </lineage>
</organism>
<keyword evidence="3" id="KW-0548">Nucleotidyltransferase</keyword>
<dbReference type="Gene3D" id="3.90.580.10">
    <property type="entry name" value="Zinc finger, CHC2-type domain"/>
    <property type="match status" value="1"/>
</dbReference>
<sequence length="869" mass="100710">MKIDIKQLIDIIKNANIDELYLRDIGVDTTQKGNVPCPIHGGKDKNFQFDLNKRIYTCYSHNCVVGADIIELCRTYEHFEKPIEAILFLANKYNVPLPFTKNKTNTKKTNNTIKNIYIKKKDINSFIEEKKQEAFKNNDIELAFEFECMTDKDKRKYYLDNNIKIKSMLEKQNYSSYRADSIIDVDKYISENLKGIRQAIECTTEGENVLMVAPTGSGKTYSIINTLKELDIKALFIFPNSANVQQAIVEYNIAGAYDKIPTKHALKDNNLVAMTWDKTEQLLNEDLSEYIIVIDEIHQTYTDAFRSKAIKSLNNITNKCRGRLDITATPSKLEFEIYNKVIEYKQNIQTEYKVKLYNKINIGKVIEILNNSNNAMLLKDSISTLNYISKKVNKKSGVVISDTKDTSKLYDRIVSYSDMEGYEVLLNTSVIVAGVNINNPNITDIVIIGEKDIGKIKQYVARARGAKSINVHIFNSYKTTNEDSNVYSVEWCINENIKDVESLTNIYNKASKRDLPFKAIGIDISPINIKNIDSNIYYDKKDMCYKTDKLYIKSNAYNNYYQTRAIDSFKVLLEEYFNKIEIIETEKETKKIEEEIKEHEEAIKEFKKSAIEQLEGHKKYLVGYSEIKKSMTSSNLLKYHHDMRIDNNICLKHYMEHDLYSLIINNNCRKTIDLFSGFVLDNSYSIDLAWKLATMGNKGRWSIFDKINKLIYRELKEQYPNFVNDELIGTVVYDYIIKRFGIGTNYTKIHLQELSKDLQILTGAKKMKTTETVGTILNNIFVISSKNYRNVAPLEMCFYKYIYPMGATDNKKVTRINKIERYITLNDIKKELDLKDSDRSLEHLVRNRKDKLLQTIDSDDKEILLNGLA</sequence>
<keyword evidence="3" id="KW-0808">Transferase</keyword>
<dbReference type="Gene3D" id="3.40.50.300">
    <property type="entry name" value="P-loop containing nucleotide triphosphate hydrolases"/>
    <property type="match status" value="1"/>
</dbReference>
<accession>A0A2H4V718</accession>
<dbReference type="GO" id="GO:0006260">
    <property type="term" value="P:DNA replication"/>
    <property type="evidence" value="ECO:0007669"/>
    <property type="project" value="InterPro"/>
</dbReference>
<dbReference type="Pfam" id="PF00270">
    <property type="entry name" value="DEAD"/>
    <property type="match status" value="1"/>
</dbReference>
<dbReference type="PROSITE" id="PS51192">
    <property type="entry name" value="HELICASE_ATP_BIND_1"/>
    <property type="match status" value="1"/>
</dbReference>
<dbReference type="InterPro" id="IPR027417">
    <property type="entry name" value="P-loop_NTPase"/>
</dbReference>
<dbReference type="GO" id="GO:0003677">
    <property type="term" value="F:DNA binding"/>
    <property type="evidence" value="ECO:0007669"/>
    <property type="project" value="InterPro"/>
</dbReference>
<dbReference type="EC" id="2.7.7.-" evidence="3"/>
<keyword evidence="3" id="KW-0614">Plasmid</keyword>
<proteinExistence type="predicted"/>
<keyword evidence="3" id="KW-0378">Hydrolase</keyword>
<dbReference type="SUPFAM" id="SSF52540">
    <property type="entry name" value="P-loop containing nucleoside triphosphate hydrolases"/>
    <property type="match status" value="1"/>
</dbReference>
<geneLocation type="plasmid" evidence="3">
    <name>pCD-ISS1</name>
</geneLocation>
<dbReference type="AlphaFoldDB" id="A0A2H4V718"/>
<feature type="domain" description="Helicase ATP-binding" evidence="2">
    <location>
        <begin position="200"/>
        <end position="348"/>
    </location>
</feature>
<keyword evidence="3" id="KW-0547">Nucleotide-binding</keyword>
<dbReference type="EMBL" id="MG266000">
    <property type="protein sequence ID" value="AUB50793.1"/>
    <property type="molecule type" value="Genomic_DNA"/>
</dbReference>
<dbReference type="InterPro" id="IPR036977">
    <property type="entry name" value="DNA_primase_Znf_CHC2"/>
</dbReference>
<dbReference type="SUPFAM" id="SSF57783">
    <property type="entry name" value="Zinc beta-ribbon"/>
    <property type="match status" value="1"/>
</dbReference>
<dbReference type="GO" id="GO:0005524">
    <property type="term" value="F:ATP binding"/>
    <property type="evidence" value="ECO:0007669"/>
    <property type="project" value="InterPro"/>
</dbReference>
<dbReference type="InterPro" id="IPR011545">
    <property type="entry name" value="DEAD/DEAH_box_helicase_dom"/>
</dbReference>
<keyword evidence="1" id="KW-0175">Coiled coil</keyword>
<gene>
    <name evidence="3" type="ORF">ISS1_0002</name>
</gene>
<dbReference type="SMART" id="SM00487">
    <property type="entry name" value="DEXDc"/>
    <property type="match status" value="1"/>
</dbReference>
<keyword evidence="3" id="KW-0347">Helicase</keyword>
<dbReference type="GO" id="GO:0004386">
    <property type="term" value="F:helicase activity"/>
    <property type="evidence" value="ECO:0007669"/>
    <property type="project" value="UniProtKB-KW"/>
</dbReference>
<dbReference type="RefSeq" id="WP_074105749.1">
    <property type="nucleotide sequence ID" value="NZ_CAADAW010000040.1"/>
</dbReference>
<dbReference type="GO" id="GO:0008270">
    <property type="term" value="F:zinc ion binding"/>
    <property type="evidence" value="ECO:0007669"/>
    <property type="project" value="InterPro"/>
</dbReference>
<protein>
    <submittedName>
        <fullName evidence="3">DEAD/DEAH box helicase domain</fullName>
        <ecNumber evidence="3">2.7.7.-</ecNumber>
    </submittedName>
</protein>
<evidence type="ECO:0000259" key="2">
    <source>
        <dbReference type="PROSITE" id="PS51192"/>
    </source>
</evidence>
<reference evidence="3" key="1">
    <citation type="journal article" date="2017" name="Anaerobe">
        <title>A helicase-containing module defines a family of pCD630-like plasmids in Clostridium difficile.</title>
        <authorList>
            <person name="Smits W.K."/>
            <person name="Weese J.S."/>
            <person name="Roberts A.P."/>
            <person name="Celine Jr"/>
            <person name="Hornung B."/>
        </authorList>
    </citation>
    <scope>NUCLEOTIDE SEQUENCE</scope>
    <source>
        <strain evidence="3">7032985</strain>
        <plasmid evidence="3">pCD-ISS1</plasmid>
    </source>
</reference>
<keyword evidence="3" id="KW-0067">ATP-binding</keyword>
<dbReference type="InterPro" id="IPR014001">
    <property type="entry name" value="Helicase_ATP-bd"/>
</dbReference>
<name>A0A2H4V718_CLODI</name>
<evidence type="ECO:0000313" key="3">
    <source>
        <dbReference type="EMBL" id="AUB50793.1"/>
    </source>
</evidence>
<feature type="coiled-coil region" evidence="1">
    <location>
        <begin position="573"/>
        <end position="609"/>
    </location>
</feature>
<dbReference type="GO" id="GO:0016779">
    <property type="term" value="F:nucleotidyltransferase activity"/>
    <property type="evidence" value="ECO:0007669"/>
    <property type="project" value="UniProtKB-KW"/>
</dbReference>
<evidence type="ECO:0000256" key="1">
    <source>
        <dbReference type="SAM" id="Coils"/>
    </source>
</evidence>